<keyword evidence="2" id="KW-1185">Reference proteome</keyword>
<proteinExistence type="predicted"/>
<evidence type="ECO:0000313" key="1">
    <source>
        <dbReference type="EMBL" id="CAC5423970.1"/>
    </source>
</evidence>
<dbReference type="OrthoDB" id="6154697at2759"/>
<gene>
    <name evidence="1" type="ORF">MCOR_55927</name>
</gene>
<dbReference type="Proteomes" id="UP000507470">
    <property type="component" value="Unassembled WGS sequence"/>
</dbReference>
<organism evidence="1 2">
    <name type="scientific">Mytilus coruscus</name>
    <name type="common">Sea mussel</name>
    <dbReference type="NCBI Taxonomy" id="42192"/>
    <lineage>
        <taxon>Eukaryota</taxon>
        <taxon>Metazoa</taxon>
        <taxon>Spiralia</taxon>
        <taxon>Lophotrochozoa</taxon>
        <taxon>Mollusca</taxon>
        <taxon>Bivalvia</taxon>
        <taxon>Autobranchia</taxon>
        <taxon>Pteriomorphia</taxon>
        <taxon>Mytilida</taxon>
        <taxon>Mytiloidea</taxon>
        <taxon>Mytilidae</taxon>
        <taxon>Mytilinae</taxon>
        <taxon>Mytilus</taxon>
    </lineage>
</organism>
<protein>
    <submittedName>
        <fullName evidence="1">Uncharacterized protein</fullName>
    </submittedName>
</protein>
<reference evidence="1 2" key="1">
    <citation type="submission" date="2020-06" db="EMBL/GenBank/DDBJ databases">
        <authorList>
            <person name="Li R."/>
            <person name="Bekaert M."/>
        </authorList>
    </citation>
    <scope>NUCLEOTIDE SEQUENCE [LARGE SCALE GENOMIC DNA]</scope>
    <source>
        <strain evidence="2">wild</strain>
    </source>
</reference>
<evidence type="ECO:0000313" key="2">
    <source>
        <dbReference type="Proteomes" id="UP000507470"/>
    </source>
</evidence>
<dbReference type="EMBL" id="CACVKT020009938">
    <property type="protein sequence ID" value="CAC5423970.1"/>
    <property type="molecule type" value="Genomic_DNA"/>
</dbReference>
<accession>A0A6J8EU28</accession>
<name>A0A6J8EU28_MYTCO</name>
<dbReference type="PANTHER" id="PTHR33332">
    <property type="entry name" value="REVERSE TRANSCRIPTASE DOMAIN-CONTAINING PROTEIN"/>
    <property type="match status" value="1"/>
</dbReference>
<sequence length="208" mass="23475">MQAANKRSKTDFTYKMKGESLEKPCLGEELCNNMKYNLHIDQTCKKASRVLGFLKRNLKHCPPSGKERAHNSLVRPKLEYCSTIGNPHTNNDINILESVDSKTCFSGKNLVLQLVELCNNMKYNLHIDQTCKKASRDLGFLKRNLKHCPPSGKERAHNSLVRPKLEYCSTIGNPHTNNDINILESVDSKTCFSGKNFVLQLVAGCSLY</sequence>
<dbReference type="AlphaFoldDB" id="A0A6J8EU28"/>